<name>A0A1L3ZQT3_9SPHN</name>
<dbReference type="InterPro" id="IPR036410">
    <property type="entry name" value="HSP_DnaJ_Cys-rich_dom_sf"/>
</dbReference>
<dbReference type="RefSeq" id="WP_072595561.1">
    <property type="nucleotide sequence ID" value="NZ_CP018221.1"/>
</dbReference>
<dbReference type="EMBL" id="CP018221">
    <property type="protein sequence ID" value="API57985.1"/>
    <property type="molecule type" value="Genomic_DNA"/>
</dbReference>
<dbReference type="OrthoDB" id="8456319at2"/>
<dbReference type="AlphaFoldDB" id="A0A1L3ZQT3"/>
<protein>
    <submittedName>
        <fullName evidence="1">Uncharacterized protein</fullName>
    </submittedName>
</protein>
<dbReference type="SUPFAM" id="SSF57938">
    <property type="entry name" value="DnaJ/Hsp40 cysteine-rich domain"/>
    <property type="match status" value="1"/>
</dbReference>
<evidence type="ECO:0000313" key="1">
    <source>
        <dbReference type="EMBL" id="API57985.1"/>
    </source>
</evidence>
<accession>A0A1L3ZQT3</accession>
<organism evidence="1 2">
    <name type="scientific">Tardibacter chloracetimidivorans</name>
    <dbReference type="NCBI Taxonomy" id="1921510"/>
    <lineage>
        <taxon>Bacteria</taxon>
        <taxon>Pseudomonadati</taxon>
        <taxon>Pseudomonadota</taxon>
        <taxon>Alphaproteobacteria</taxon>
        <taxon>Sphingomonadales</taxon>
        <taxon>Sphingomonadaceae</taxon>
        <taxon>Tardibacter</taxon>
    </lineage>
</organism>
<dbReference type="Proteomes" id="UP000182063">
    <property type="component" value="Chromosome"/>
</dbReference>
<sequence length="66" mass="7308">MKHIVESSDGNGITDLEDEECPQCGGTGIDEVFSHYRHETYVPVFEQVTCHVCGGEGRLDNGDQHE</sequence>
<proteinExistence type="predicted"/>
<evidence type="ECO:0000313" key="2">
    <source>
        <dbReference type="Proteomes" id="UP000182063"/>
    </source>
</evidence>
<dbReference type="Gene3D" id="2.10.230.10">
    <property type="entry name" value="Heat shock protein DnaJ, cysteine-rich domain"/>
    <property type="match status" value="1"/>
</dbReference>
<dbReference type="KEGG" id="sphj:BSL82_00590"/>
<gene>
    <name evidence="1" type="ORF">BSL82_00590</name>
</gene>
<reference evidence="2" key="1">
    <citation type="submission" date="2016-11" db="EMBL/GenBank/DDBJ databases">
        <title>Complete Genome Sequence of alachlor-degrading Sphingomonas sp. strain JJ-A5.</title>
        <authorList>
            <person name="Lee H."/>
            <person name="Ka J.-O."/>
        </authorList>
    </citation>
    <scope>NUCLEOTIDE SEQUENCE [LARGE SCALE GENOMIC DNA]</scope>
    <source>
        <strain evidence="2">JJ-A5</strain>
    </source>
</reference>
<keyword evidence="2" id="KW-1185">Reference proteome</keyword>